<dbReference type="InterPro" id="IPR000294">
    <property type="entry name" value="GLA_domain"/>
</dbReference>
<dbReference type="GO" id="GO:0005576">
    <property type="term" value="C:extracellular region"/>
    <property type="evidence" value="ECO:0007669"/>
    <property type="project" value="UniProtKB-SubCell"/>
</dbReference>
<dbReference type="Pfam" id="PF25890">
    <property type="entry name" value="BGLAP_C"/>
    <property type="match status" value="1"/>
</dbReference>
<dbReference type="EMBL" id="JAAGNN010000014">
    <property type="protein sequence ID" value="KAF4080868.1"/>
    <property type="molecule type" value="Genomic_DNA"/>
</dbReference>
<dbReference type="PANTHER" id="PTHR10109:SF0">
    <property type="entry name" value="MATRIX GLA PROTEIN"/>
    <property type="match status" value="1"/>
</dbReference>
<evidence type="ECO:0000256" key="11">
    <source>
        <dbReference type="ARBA" id="ARBA00023188"/>
    </source>
</evidence>
<keyword evidence="14" id="KW-1185">Reference proteome</keyword>
<gene>
    <name evidence="13" type="ORF">AMELA_G00176280</name>
</gene>
<evidence type="ECO:0000313" key="13">
    <source>
        <dbReference type="EMBL" id="KAF4080868.1"/>
    </source>
</evidence>
<dbReference type="GO" id="GO:0030154">
    <property type="term" value="P:cell differentiation"/>
    <property type="evidence" value="ECO:0007669"/>
    <property type="project" value="UniProtKB-KW"/>
</dbReference>
<evidence type="ECO:0000256" key="6">
    <source>
        <dbReference type="ARBA" id="ARBA00022525"/>
    </source>
</evidence>
<reference evidence="13 14" key="1">
    <citation type="submission" date="2020-02" db="EMBL/GenBank/DDBJ databases">
        <title>A chromosome-scale genome assembly of the black bullhead catfish (Ameiurus melas).</title>
        <authorList>
            <person name="Wen M."/>
            <person name="Zham M."/>
            <person name="Cabau C."/>
            <person name="Klopp C."/>
            <person name="Donnadieu C."/>
            <person name="Roques C."/>
            <person name="Bouchez O."/>
            <person name="Lampietro C."/>
            <person name="Jouanno E."/>
            <person name="Herpin A."/>
            <person name="Louis A."/>
            <person name="Berthelot C."/>
            <person name="Parey E."/>
            <person name="Roest-Crollius H."/>
            <person name="Braasch I."/>
            <person name="Postlethwait J."/>
            <person name="Robinson-Rechavi M."/>
            <person name="Echchiki A."/>
            <person name="Begum T."/>
            <person name="Montfort J."/>
            <person name="Schartl M."/>
            <person name="Bobe J."/>
            <person name="Guiguen Y."/>
        </authorList>
    </citation>
    <scope>NUCLEOTIDE SEQUENCE [LARGE SCALE GENOMIC DNA]</scope>
    <source>
        <strain evidence="13">M_S1</strain>
        <tissue evidence="13">Blood</tissue>
    </source>
</reference>
<keyword evidence="5" id="KW-0301">Gamma-carboxyglutamic acid</keyword>
<keyword evidence="8" id="KW-0221">Differentiation</keyword>
<dbReference type="SUPFAM" id="SSF57630">
    <property type="entry name" value="GLA-domain"/>
    <property type="match status" value="1"/>
</dbReference>
<feature type="domain" description="Gla" evidence="12">
    <location>
        <begin position="68"/>
        <end position="114"/>
    </location>
</feature>
<organism evidence="13 14">
    <name type="scientific">Ameiurus melas</name>
    <name type="common">Black bullhead</name>
    <name type="synonym">Silurus melas</name>
    <dbReference type="NCBI Taxonomy" id="219545"/>
    <lineage>
        <taxon>Eukaryota</taxon>
        <taxon>Metazoa</taxon>
        <taxon>Chordata</taxon>
        <taxon>Craniata</taxon>
        <taxon>Vertebrata</taxon>
        <taxon>Euteleostomi</taxon>
        <taxon>Actinopterygii</taxon>
        <taxon>Neopterygii</taxon>
        <taxon>Teleostei</taxon>
        <taxon>Ostariophysi</taxon>
        <taxon>Siluriformes</taxon>
        <taxon>Ictaluridae</taxon>
        <taxon>Ameiurus</taxon>
    </lineage>
</organism>
<evidence type="ECO:0000256" key="7">
    <source>
        <dbReference type="ARBA" id="ARBA00022553"/>
    </source>
</evidence>
<dbReference type="PANTHER" id="PTHR10109">
    <property type="entry name" value="MATRIX GLA PROTEIN"/>
    <property type="match status" value="1"/>
</dbReference>
<dbReference type="GO" id="GO:0051216">
    <property type="term" value="P:cartilage development"/>
    <property type="evidence" value="ECO:0007669"/>
    <property type="project" value="UniProtKB-KW"/>
</dbReference>
<comment type="subcellular location">
    <subcellularLocation>
        <location evidence="1">Secreted</location>
    </subcellularLocation>
</comment>
<evidence type="ECO:0000256" key="2">
    <source>
        <dbReference type="ARBA" id="ARBA00008850"/>
    </source>
</evidence>
<dbReference type="InterPro" id="IPR027118">
    <property type="entry name" value="MGP"/>
</dbReference>
<keyword evidence="9" id="KW-0892">Osteogenesis</keyword>
<keyword evidence="7" id="KW-0597">Phosphoprotein</keyword>
<evidence type="ECO:0000256" key="9">
    <source>
        <dbReference type="ARBA" id="ARBA00022855"/>
    </source>
</evidence>
<evidence type="ECO:0000256" key="8">
    <source>
        <dbReference type="ARBA" id="ARBA00022782"/>
    </source>
</evidence>
<sequence>MITKEISAILLNLHHTEVTTMKSVLRCVTLCIILAIAVCFESDESNESLEDLVLNRYRANTFMNSPGRNNYNTYRWGVTKSPAERRSEICEDYFNCRIMARRYGSQFAYQQYFGGQRVNNNGLRY</sequence>
<dbReference type="GO" id="GO:0001503">
    <property type="term" value="P:ossification"/>
    <property type="evidence" value="ECO:0007669"/>
    <property type="project" value="UniProtKB-KW"/>
</dbReference>
<evidence type="ECO:0000313" key="14">
    <source>
        <dbReference type="Proteomes" id="UP000593565"/>
    </source>
</evidence>
<dbReference type="PROSITE" id="PS50998">
    <property type="entry name" value="GLA_2"/>
    <property type="match status" value="1"/>
</dbReference>
<protein>
    <recommendedName>
        <fullName evidence="3">Matrix Gla protein</fullName>
    </recommendedName>
</protein>
<proteinExistence type="inferred from homology"/>
<accession>A0A7J6AHA5</accession>
<dbReference type="GO" id="GO:0031012">
    <property type="term" value="C:extracellular matrix"/>
    <property type="evidence" value="ECO:0007669"/>
    <property type="project" value="InterPro"/>
</dbReference>
<comment type="similarity">
    <text evidence="2">Belongs to the osteocalcin/matrix Gla protein family.</text>
</comment>
<name>A0A7J6AHA5_AMEME</name>
<dbReference type="Proteomes" id="UP000593565">
    <property type="component" value="Unassembled WGS sequence"/>
</dbReference>
<keyword evidence="10" id="KW-1015">Disulfide bond</keyword>
<evidence type="ECO:0000256" key="5">
    <source>
        <dbReference type="ARBA" id="ARBA00022479"/>
    </source>
</evidence>
<dbReference type="InterPro" id="IPR035972">
    <property type="entry name" value="GLA-like_dom_SF"/>
</dbReference>
<comment type="caution">
    <text evidence="13">The sequence shown here is derived from an EMBL/GenBank/DDBJ whole genome shotgun (WGS) entry which is preliminary data.</text>
</comment>
<keyword evidence="6" id="KW-0964">Secreted</keyword>
<dbReference type="InterPro" id="IPR058704">
    <property type="entry name" value="BGLAP-like_C"/>
</dbReference>
<keyword evidence="11" id="KW-0891">Chondrogenesis</keyword>
<evidence type="ECO:0000256" key="10">
    <source>
        <dbReference type="ARBA" id="ARBA00023157"/>
    </source>
</evidence>
<evidence type="ECO:0000256" key="4">
    <source>
        <dbReference type="ARBA" id="ARBA00022473"/>
    </source>
</evidence>
<dbReference type="GO" id="GO:0005509">
    <property type="term" value="F:calcium ion binding"/>
    <property type="evidence" value="ECO:0007669"/>
    <property type="project" value="InterPro"/>
</dbReference>
<evidence type="ECO:0000256" key="1">
    <source>
        <dbReference type="ARBA" id="ARBA00004613"/>
    </source>
</evidence>
<dbReference type="AlphaFoldDB" id="A0A7J6AHA5"/>
<evidence type="ECO:0000259" key="12">
    <source>
        <dbReference type="PROSITE" id="PS50998"/>
    </source>
</evidence>
<keyword evidence="4" id="KW-0217">Developmental protein</keyword>
<evidence type="ECO:0000256" key="3">
    <source>
        <dbReference type="ARBA" id="ARBA00017145"/>
    </source>
</evidence>